<evidence type="ECO:0000256" key="1">
    <source>
        <dbReference type="PROSITE-ProRule" id="PRU00169"/>
    </source>
</evidence>
<keyword evidence="1" id="KW-0597">Phosphoprotein</keyword>
<evidence type="ECO:0000259" key="3">
    <source>
        <dbReference type="PROSITE" id="PS50930"/>
    </source>
</evidence>
<organism evidence="4 5">
    <name type="scientific">Lutibacter maritimus</name>
    <dbReference type="NCBI Taxonomy" id="593133"/>
    <lineage>
        <taxon>Bacteria</taxon>
        <taxon>Pseudomonadati</taxon>
        <taxon>Bacteroidota</taxon>
        <taxon>Flavobacteriia</taxon>
        <taxon>Flavobacteriales</taxon>
        <taxon>Flavobacteriaceae</taxon>
        <taxon>Lutibacter</taxon>
    </lineage>
</organism>
<dbReference type="SMART" id="SM00850">
    <property type="entry name" value="LytTR"/>
    <property type="match status" value="1"/>
</dbReference>
<dbReference type="SMART" id="SM00448">
    <property type="entry name" value="REC"/>
    <property type="match status" value="1"/>
</dbReference>
<dbReference type="InterPro" id="IPR011006">
    <property type="entry name" value="CheY-like_superfamily"/>
</dbReference>
<dbReference type="PANTHER" id="PTHR37299:SF1">
    <property type="entry name" value="STAGE 0 SPORULATION PROTEIN A HOMOLOG"/>
    <property type="match status" value="1"/>
</dbReference>
<dbReference type="InterPro" id="IPR007492">
    <property type="entry name" value="LytTR_DNA-bd_dom"/>
</dbReference>
<evidence type="ECO:0000313" key="4">
    <source>
        <dbReference type="EMBL" id="SFS30364.1"/>
    </source>
</evidence>
<sequence>MKKFKTIIIDDERLAREEVKRALKGYPEFEIIGEASHVVEAKEMIESVLPDIIFLDIHMPGKSGFDLLEELTTVPEVVFTTAYDQYAVKAFELNALDYLVKPLRKERFAKTIEKVKAELVKKEEIKTDVLPMHRKIFIKDGENCYFIPLSEIYFIESLDNYARLYFGNQKALIKRSLNLLEEKLDPTVFFRTNRSQIINTHYIKEIYPHFNNTLHITLTTGETIEVSSRQSVKFKNWNSL</sequence>
<dbReference type="OrthoDB" id="2168082at2"/>
<dbReference type="Proteomes" id="UP000199312">
    <property type="component" value="Unassembled WGS sequence"/>
</dbReference>
<name>A0A1I6NR50_9FLAO</name>
<dbReference type="Gene3D" id="3.40.50.2300">
    <property type="match status" value="1"/>
</dbReference>
<feature type="domain" description="HTH LytTR-type" evidence="3">
    <location>
        <begin position="136"/>
        <end position="240"/>
    </location>
</feature>
<dbReference type="GO" id="GO:0003677">
    <property type="term" value="F:DNA binding"/>
    <property type="evidence" value="ECO:0007669"/>
    <property type="project" value="InterPro"/>
</dbReference>
<feature type="modified residue" description="4-aspartylphosphate" evidence="1">
    <location>
        <position position="56"/>
    </location>
</feature>
<proteinExistence type="predicted"/>
<dbReference type="EMBL" id="FOZP01000001">
    <property type="protein sequence ID" value="SFS30364.1"/>
    <property type="molecule type" value="Genomic_DNA"/>
</dbReference>
<evidence type="ECO:0000313" key="5">
    <source>
        <dbReference type="Proteomes" id="UP000199312"/>
    </source>
</evidence>
<dbReference type="PROSITE" id="PS50110">
    <property type="entry name" value="RESPONSE_REGULATORY"/>
    <property type="match status" value="1"/>
</dbReference>
<dbReference type="PROSITE" id="PS50930">
    <property type="entry name" value="HTH_LYTTR"/>
    <property type="match status" value="1"/>
</dbReference>
<dbReference type="Gene3D" id="2.40.50.1020">
    <property type="entry name" value="LytTr DNA-binding domain"/>
    <property type="match status" value="1"/>
</dbReference>
<reference evidence="5" key="1">
    <citation type="submission" date="2016-10" db="EMBL/GenBank/DDBJ databases">
        <authorList>
            <person name="Varghese N."/>
            <person name="Submissions S."/>
        </authorList>
    </citation>
    <scope>NUCLEOTIDE SEQUENCE [LARGE SCALE GENOMIC DNA]</scope>
    <source>
        <strain evidence="5">DSM 24450</strain>
    </source>
</reference>
<dbReference type="AlphaFoldDB" id="A0A1I6NR50"/>
<dbReference type="GO" id="GO:0000156">
    <property type="term" value="F:phosphorelay response regulator activity"/>
    <property type="evidence" value="ECO:0007669"/>
    <property type="project" value="InterPro"/>
</dbReference>
<dbReference type="RefSeq" id="WP_090222053.1">
    <property type="nucleotide sequence ID" value="NZ_FOZP01000001.1"/>
</dbReference>
<accession>A0A1I6NR50</accession>
<protein>
    <submittedName>
        <fullName evidence="4">Two component transcriptional regulator, LytTR family</fullName>
    </submittedName>
</protein>
<dbReference type="Pfam" id="PF00072">
    <property type="entry name" value="Response_reg"/>
    <property type="match status" value="1"/>
</dbReference>
<keyword evidence="5" id="KW-1185">Reference proteome</keyword>
<evidence type="ECO:0000259" key="2">
    <source>
        <dbReference type="PROSITE" id="PS50110"/>
    </source>
</evidence>
<dbReference type="Pfam" id="PF04397">
    <property type="entry name" value="LytTR"/>
    <property type="match status" value="1"/>
</dbReference>
<dbReference type="InterPro" id="IPR046947">
    <property type="entry name" value="LytR-like"/>
</dbReference>
<dbReference type="PANTHER" id="PTHR37299">
    <property type="entry name" value="TRANSCRIPTIONAL REGULATOR-RELATED"/>
    <property type="match status" value="1"/>
</dbReference>
<dbReference type="InterPro" id="IPR001789">
    <property type="entry name" value="Sig_transdc_resp-reg_receiver"/>
</dbReference>
<dbReference type="SUPFAM" id="SSF52172">
    <property type="entry name" value="CheY-like"/>
    <property type="match status" value="1"/>
</dbReference>
<feature type="domain" description="Response regulatory" evidence="2">
    <location>
        <begin position="5"/>
        <end position="116"/>
    </location>
</feature>
<dbReference type="STRING" id="593133.SAMN04488006_0426"/>
<gene>
    <name evidence="4" type="ORF">SAMN04488006_0426</name>
</gene>